<reference evidence="3" key="1">
    <citation type="journal article" date="2017" name="Nat. Commun.">
        <title>The asparagus genome sheds light on the origin and evolution of a young Y chromosome.</title>
        <authorList>
            <person name="Harkess A."/>
            <person name="Zhou J."/>
            <person name="Xu C."/>
            <person name="Bowers J.E."/>
            <person name="Van der Hulst R."/>
            <person name="Ayyampalayam S."/>
            <person name="Mercati F."/>
            <person name="Riccardi P."/>
            <person name="McKain M.R."/>
            <person name="Kakrana A."/>
            <person name="Tang H."/>
            <person name="Ray J."/>
            <person name="Groenendijk J."/>
            <person name="Arikit S."/>
            <person name="Mathioni S.M."/>
            <person name="Nakano M."/>
            <person name="Shan H."/>
            <person name="Telgmann-Rauber A."/>
            <person name="Kanno A."/>
            <person name="Yue Z."/>
            <person name="Chen H."/>
            <person name="Li W."/>
            <person name="Chen Y."/>
            <person name="Xu X."/>
            <person name="Zhang Y."/>
            <person name="Luo S."/>
            <person name="Chen H."/>
            <person name="Gao J."/>
            <person name="Mao Z."/>
            <person name="Pires J.C."/>
            <person name="Luo M."/>
            <person name="Kudrna D."/>
            <person name="Wing R.A."/>
            <person name="Meyers B.C."/>
            <person name="Yi K."/>
            <person name="Kong H."/>
            <person name="Lavrijsen P."/>
            <person name="Sunseri F."/>
            <person name="Falavigna A."/>
            <person name="Ye Y."/>
            <person name="Leebens-Mack J.H."/>
            <person name="Chen G."/>
        </authorList>
    </citation>
    <scope>NUCLEOTIDE SEQUENCE [LARGE SCALE GENOMIC DNA]</scope>
    <source>
        <strain evidence="3">cv. DH0086</strain>
    </source>
</reference>
<evidence type="ECO:0000313" key="3">
    <source>
        <dbReference type="Proteomes" id="UP000243459"/>
    </source>
</evidence>
<dbReference type="Gramene" id="ONK63288">
    <property type="protein sequence ID" value="ONK63288"/>
    <property type="gene ID" value="A4U43_C07F13420"/>
</dbReference>
<dbReference type="InterPro" id="IPR033347">
    <property type="entry name" value="Di19"/>
</dbReference>
<sequence>MQRRRRFRRGSAGSHSTLSLLRKELREGNLQALLSGSTYSVPPPNAAPDPFLSSLIYTSPVADSSRDIQPESLEGECLVSKCSDVKAVESVEPSLSETEQKERACRSEFVQGLLLSTIFESDSS</sequence>
<gene>
    <name evidence="2" type="ORF">A4U43_C07F13420</name>
</gene>
<dbReference type="Pfam" id="PF14571">
    <property type="entry name" value="Di19_C"/>
    <property type="match status" value="1"/>
</dbReference>
<evidence type="ECO:0000259" key="1">
    <source>
        <dbReference type="Pfam" id="PF14571"/>
    </source>
</evidence>
<dbReference type="InterPro" id="IPR027935">
    <property type="entry name" value="Di19_C"/>
</dbReference>
<organism evidence="2 3">
    <name type="scientific">Asparagus officinalis</name>
    <name type="common">Garden asparagus</name>
    <dbReference type="NCBI Taxonomy" id="4686"/>
    <lineage>
        <taxon>Eukaryota</taxon>
        <taxon>Viridiplantae</taxon>
        <taxon>Streptophyta</taxon>
        <taxon>Embryophyta</taxon>
        <taxon>Tracheophyta</taxon>
        <taxon>Spermatophyta</taxon>
        <taxon>Magnoliopsida</taxon>
        <taxon>Liliopsida</taxon>
        <taxon>Asparagales</taxon>
        <taxon>Asparagaceae</taxon>
        <taxon>Asparagoideae</taxon>
        <taxon>Asparagus</taxon>
    </lineage>
</organism>
<dbReference type="OMA" id="ESKYTEP"/>
<feature type="domain" description="Di19 C-terminal" evidence="1">
    <location>
        <begin position="18"/>
        <end position="118"/>
    </location>
</feature>
<proteinExistence type="predicted"/>
<dbReference type="PANTHER" id="PTHR31875:SF26">
    <property type="entry name" value="PROTEIN DEHYDRATION-INDUCED 19-RELATED"/>
    <property type="match status" value="1"/>
</dbReference>
<keyword evidence="3" id="KW-1185">Reference proteome</keyword>
<accession>A0A5P1EBP6</accession>
<evidence type="ECO:0000313" key="2">
    <source>
        <dbReference type="EMBL" id="ONK63288.1"/>
    </source>
</evidence>
<dbReference type="PANTHER" id="PTHR31875">
    <property type="entry name" value="PROTEIN DEHYDRATION-INDUCED 19"/>
    <property type="match status" value="1"/>
</dbReference>
<dbReference type="Proteomes" id="UP000243459">
    <property type="component" value="Chromosome 7"/>
</dbReference>
<dbReference type="AlphaFoldDB" id="A0A5P1EBP6"/>
<dbReference type="EMBL" id="CM007387">
    <property type="protein sequence ID" value="ONK63288.1"/>
    <property type="molecule type" value="Genomic_DNA"/>
</dbReference>
<name>A0A5P1EBP6_ASPOF</name>
<protein>
    <recommendedName>
        <fullName evidence="1">Di19 C-terminal domain-containing protein</fullName>
    </recommendedName>
</protein>